<evidence type="ECO:0000313" key="10">
    <source>
        <dbReference type="Proteomes" id="UP000824621"/>
    </source>
</evidence>
<feature type="transmembrane region" description="Helical" evidence="6">
    <location>
        <begin position="39"/>
        <end position="61"/>
    </location>
</feature>
<keyword evidence="3 6" id="KW-0812">Transmembrane</keyword>
<evidence type="ECO:0000256" key="2">
    <source>
        <dbReference type="ARBA" id="ARBA00022475"/>
    </source>
</evidence>
<feature type="transmembrane region" description="Helical" evidence="6">
    <location>
        <begin position="165"/>
        <end position="187"/>
    </location>
</feature>
<evidence type="ECO:0000259" key="8">
    <source>
        <dbReference type="Pfam" id="PF09335"/>
    </source>
</evidence>
<keyword evidence="10" id="KW-1185">Reference proteome</keyword>
<evidence type="ECO:0000256" key="5">
    <source>
        <dbReference type="ARBA" id="ARBA00023136"/>
    </source>
</evidence>
<comment type="subcellular location">
    <subcellularLocation>
        <location evidence="1 6">Cell membrane</location>
        <topology evidence="1 6">Multi-pass membrane protein</topology>
    </subcellularLocation>
</comment>
<keyword evidence="4 6" id="KW-1133">Transmembrane helix</keyword>
<protein>
    <recommendedName>
        <fullName evidence="6">TVP38/TMEM64 family membrane protein</fullName>
    </recommendedName>
</protein>
<dbReference type="PANTHER" id="PTHR12677">
    <property type="entry name" value="GOLGI APPARATUS MEMBRANE PROTEIN TVP38-RELATED"/>
    <property type="match status" value="1"/>
</dbReference>
<sequence>MTETSRNPRGAKMPADGSSVQPPEPPSDGGGGGGGVRRYLPLALLALGLAAFFLLGGGDYLSLDYLADRYQELRSFVADNLFLAAAGYALLYLLVVAISVPGAGALTIAGGLLFGTVLGGALTVVGATAGAVVIFLAARTAFADMLREKAGPRVRKLRAGFEKDAFNYLLFLRLVPAFPFFLINIAAGLFGMRLLPYALATFFGIMPGTFVYASIGNGAGAIIARGEDLRLSGVLTDPAILIPVIGLAVLALVPVVVRRLRGRRGDAAGGTA</sequence>
<comment type="similarity">
    <text evidence="6">Belongs to the TVP38/TMEM64 family.</text>
</comment>
<keyword evidence="2 6" id="KW-1003">Cell membrane</keyword>
<gene>
    <name evidence="9" type="ORF">KCN53_06390</name>
</gene>
<evidence type="ECO:0000256" key="3">
    <source>
        <dbReference type="ARBA" id="ARBA00022692"/>
    </source>
</evidence>
<dbReference type="Pfam" id="PF09335">
    <property type="entry name" value="VTT_dom"/>
    <property type="match status" value="1"/>
</dbReference>
<name>A0ABS7WIP6_9SPHN</name>
<feature type="transmembrane region" description="Helical" evidence="6">
    <location>
        <begin position="112"/>
        <end position="138"/>
    </location>
</feature>
<dbReference type="InterPro" id="IPR032816">
    <property type="entry name" value="VTT_dom"/>
</dbReference>
<feature type="region of interest" description="Disordered" evidence="7">
    <location>
        <begin position="1"/>
        <end position="32"/>
    </location>
</feature>
<evidence type="ECO:0000256" key="7">
    <source>
        <dbReference type="SAM" id="MobiDB-lite"/>
    </source>
</evidence>
<feature type="transmembrane region" description="Helical" evidence="6">
    <location>
        <begin position="194"/>
        <end position="215"/>
    </location>
</feature>
<dbReference type="InterPro" id="IPR015414">
    <property type="entry name" value="TMEM64"/>
</dbReference>
<dbReference type="RefSeq" id="WP_207790582.1">
    <property type="nucleotide sequence ID" value="NZ_JAGSGB010000001.1"/>
</dbReference>
<feature type="transmembrane region" description="Helical" evidence="6">
    <location>
        <begin position="235"/>
        <end position="257"/>
    </location>
</feature>
<evidence type="ECO:0000256" key="1">
    <source>
        <dbReference type="ARBA" id="ARBA00004651"/>
    </source>
</evidence>
<organism evidence="9 10">
    <name type="scientific">Pacificimonas aurantium</name>
    <dbReference type="NCBI Taxonomy" id="1250540"/>
    <lineage>
        <taxon>Bacteria</taxon>
        <taxon>Pseudomonadati</taxon>
        <taxon>Pseudomonadota</taxon>
        <taxon>Alphaproteobacteria</taxon>
        <taxon>Sphingomonadales</taxon>
        <taxon>Sphingosinicellaceae</taxon>
        <taxon>Pacificimonas</taxon>
    </lineage>
</organism>
<dbReference type="PANTHER" id="PTHR12677:SF59">
    <property type="entry name" value="GOLGI APPARATUS MEMBRANE PROTEIN TVP38-RELATED"/>
    <property type="match status" value="1"/>
</dbReference>
<evidence type="ECO:0000313" key="9">
    <source>
        <dbReference type="EMBL" id="MBZ6378263.1"/>
    </source>
</evidence>
<dbReference type="Proteomes" id="UP000824621">
    <property type="component" value="Unassembled WGS sequence"/>
</dbReference>
<evidence type="ECO:0000256" key="6">
    <source>
        <dbReference type="RuleBase" id="RU366058"/>
    </source>
</evidence>
<proteinExistence type="inferred from homology"/>
<accession>A0ABS7WIP6</accession>
<keyword evidence="5 6" id="KW-0472">Membrane</keyword>
<evidence type="ECO:0000256" key="4">
    <source>
        <dbReference type="ARBA" id="ARBA00022989"/>
    </source>
</evidence>
<feature type="domain" description="VTT" evidence="8">
    <location>
        <begin position="105"/>
        <end position="217"/>
    </location>
</feature>
<dbReference type="EMBL" id="JAGSGB010000001">
    <property type="protein sequence ID" value="MBZ6378263.1"/>
    <property type="molecule type" value="Genomic_DNA"/>
</dbReference>
<reference evidence="9 10" key="1">
    <citation type="submission" date="2021-04" db="EMBL/GenBank/DDBJ databases">
        <authorList>
            <person name="Pira H."/>
            <person name="Risdian C."/>
            <person name="Wink J."/>
        </authorList>
    </citation>
    <scope>NUCLEOTIDE SEQUENCE [LARGE SCALE GENOMIC DNA]</scope>
    <source>
        <strain evidence="9 10">DSM 107782</strain>
    </source>
</reference>
<comment type="caution">
    <text evidence="9">The sequence shown here is derived from an EMBL/GenBank/DDBJ whole genome shotgun (WGS) entry which is preliminary data.</text>
</comment>
<feature type="transmembrane region" description="Helical" evidence="6">
    <location>
        <begin position="81"/>
        <end position="100"/>
    </location>
</feature>